<dbReference type="OrthoDB" id="821805at2"/>
<organism evidence="2 3">
    <name type="scientific">Robiginitalea biformata (strain ATCC BAA-864 / DSM 15991 / KCTC 12146 / HTCC2501)</name>
    <dbReference type="NCBI Taxonomy" id="313596"/>
    <lineage>
        <taxon>Bacteria</taxon>
        <taxon>Pseudomonadati</taxon>
        <taxon>Bacteroidota</taxon>
        <taxon>Flavobacteriia</taxon>
        <taxon>Flavobacteriales</taxon>
        <taxon>Flavobacteriaceae</taxon>
        <taxon>Robiginitalea</taxon>
    </lineage>
</organism>
<keyword evidence="1" id="KW-1133">Transmembrane helix</keyword>
<gene>
    <name evidence="2" type="ordered locus">RB2501_12147</name>
</gene>
<dbReference type="KEGG" id="rbi:RB2501_12147"/>
<dbReference type="Proteomes" id="UP000009049">
    <property type="component" value="Chromosome"/>
</dbReference>
<name>A4CN36_ROBBH</name>
<evidence type="ECO:0000256" key="1">
    <source>
        <dbReference type="SAM" id="Phobius"/>
    </source>
</evidence>
<accession>A4CN36</accession>
<keyword evidence="3" id="KW-1185">Reference proteome</keyword>
<dbReference type="STRING" id="313596.RB2501_12147"/>
<keyword evidence="1" id="KW-0472">Membrane</keyword>
<reference evidence="2 3" key="1">
    <citation type="journal article" date="2009" name="J. Bacteriol.">
        <title>Complete genome sequence of Robiginitalea biformata HTCC2501.</title>
        <authorList>
            <person name="Oh H.M."/>
            <person name="Giovannoni S.J."/>
            <person name="Lee K."/>
            <person name="Ferriera S."/>
            <person name="Johnson J."/>
            <person name="Cho J.C."/>
        </authorList>
    </citation>
    <scope>NUCLEOTIDE SEQUENCE [LARGE SCALE GENOMIC DNA]</scope>
    <source>
        <strain evidence="3">ATCC BAA-864 / HTCC2501 / KCTC 12146</strain>
    </source>
</reference>
<feature type="transmembrane region" description="Helical" evidence="1">
    <location>
        <begin position="21"/>
        <end position="42"/>
    </location>
</feature>
<dbReference type="AlphaFoldDB" id="A4CN36"/>
<dbReference type="HOGENOM" id="CLU_091694_0_0_10"/>
<keyword evidence="1" id="KW-0812">Transmembrane</keyword>
<sequence length="246" mass="28739">MINFFRNIRKKLAEENKPAKYLRYAIGEIFLVVVGILIALQINNWNQNRIEKKVEKRLLQELFVNLEYNEQSLKSDIAEEYKAARSVNQVLIILENRLPYHDSMDYHFGRAQYSPDIVLSTTAFSSIESRGFDIVSSDGLRNAIITLFDNDYKSLVAKTVRLENQFWPSSLLPLYHKYFRLKSMEGSPFNDGLDSTPVDYEALLNDQQYHNMIKHRGGFRYQAAALKEDALEKTVQLKNQIREYLE</sequence>
<dbReference type="eggNOG" id="ENOG5032YEV">
    <property type="taxonomic scope" value="Bacteria"/>
</dbReference>
<dbReference type="EMBL" id="CP001712">
    <property type="protein sequence ID" value="EAR15078.1"/>
    <property type="molecule type" value="Genomic_DNA"/>
</dbReference>
<evidence type="ECO:0000313" key="2">
    <source>
        <dbReference type="EMBL" id="EAR15078.1"/>
    </source>
</evidence>
<dbReference type="RefSeq" id="WP_015754399.1">
    <property type="nucleotide sequence ID" value="NC_013222.1"/>
</dbReference>
<proteinExistence type="predicted"/>
<protein>
    <submittedName>
        <fullName evidence="2">Uncharacterized protein</fullName>
    </submittedName>
</protein>
<evidence type="ECO:0000313" key="3">
    <source>
        <dbReference type="Proteomes" id="UP000009049"/>
    </source>
</evidence>